<evidence type="ECO:0000313" key="2">
    <source>
        <dbReference type="Proteomes" id="UP000077589"/>
    </source>
</evidence>
<comment type="caution">
    <text evidence="1">The sequence shown here is derived from an EMBL/GenBank/DDBJ whole genome shotgun (WGS) entry which is preliminary data.</text>
</comment>
<gene>
    <name evidence="1" type="ORF">A7P90_04290</name>
</gene>
<accession>A0A1A9RLZ4</accession>
<organism evidence="1 2">
    <name type="scientific">Eikenella corrodens</name>
    <dbReference type="NCBI Taxonomy" id="539"/>
    <lineage>
        <taxon>Bacteria</taxon>
        <taxon>Pseudomonadati</taxon>
        <taxon>Pseudomonadota</taxon>
        <taxon>Betaproteobacteria</taxon>
        <taxon>Neisseriales</taxon>
        <taxon>Neisseriaceae</taxon>
        <taxon>Eikenella</taxon>
    </lineage>
</organism>
<dbReference type="AlphaFoldDB" id="A0A1A9RLZ4"/>
<dbReference type="EMBL" id="LXSG01000026">
    <property type="protein sequence ID" value="OAM20006.1"/>
    <property type="molecule type" value="Genomic_DNA"/>
</dbReference>
<dbReference type="OrthoDB" id="9959986at2"/>
<reference evidence="2" key="1">
    <citation type="submission" date="2016-05" db="EMBL/GenBank/DDBJ databases">
        <title>Draft genome of Corynebacterium afermentans subsp. afermentans LCDC 88199T.</title>
        <authorList>
            <person name="Bernier A.-M."/>
            <person name="Bernard K."/>
        </authorList>
    </citation>
    <scope>NUCLEOTIDE SEQUENCE [LARGE SCALE GENOMIC DNA]</scope>
    <source>
        <strain evidence="2">NML04-0072</strain>
    </source>
</reference>
<name>A0A1A9RLZ4_EIKCO</name>
<dbReference type="RefSeq" id="WP_064086390.1">
    <property type="nucleotide sequence ID" value="NZ_CAJPRZ010000044.1"/>
</dbReference>
<protein>
    <submittedName>
        <fullName evidence="1">Uncharacterized protein</fullName>
    </submittedName>
</protein>
<dbReference type="Proteomes" id="UP000077589">
    <property type="component" value="Unassembled WGS sequence"/>
</dbReference>
<evidence type="ECO:0000313" key="1">
    <source>
        <dbReference type="EMBL" id="OAM20006.1"/>
    </source>
</evidence>
<sequence length="101" mass="11751">MDSIDIFIDSYLDISFRAMTREGITDDDCDNLINSLSVVKGEYQDKDCIPKKLVNVFIDMLLYLWHCLEQQENIYNNIEQANKLKYLVNQLQYIASSMTAS</sequence>
<proteinExistence type="predicted"/>